<dbReference type="InterPro" id="IPR011249">
    <property type="entry name" value="Metalloenz_LuxS/M16"/>
</dbReference>
<organism evidence="2 3">
    <name type="scientific">SAR86 cluster bacterium</name>
    <dbReference type="NCBI Taxonomy" id="2030880"/>
    <lineage>
        <taxon>Bacteria</taxon>
        <taxon>Pseudomonadati</taxon>
        <taxon>Pseudomonadota</taxon>
        <taxon>Gammaproteobacteria</taxon>
        <taxon>SAR86 cluster</taxon>
    </lineage>
</organism>
<evidence type="ECO:0000313" key="3">
    <source>
        <dbReference type="Proteomes" id="UP000315283"/>
    </source>
</evidence>
<dbReference type="InterPro" id="IPR011765">
    <property type="entry name" value="Pept_M16_N"/>
</dbReference>
<protein>
    <submittedName>
        <fullName evidence="2">Zn-dependent peptidase</fullName>
    </submittedName>
</protein>
<evidence type="ECO:0000313" key="2">
    <source>
        <dbReference type="EMBL" id="RZO28492.1"/>
    </source>
</evidence>
<reference evidence="2 3" key="1">
    <citation type="submission" date="2019-02" db="EMBL/GenBank/DDBJ databases">
        <title>Prokaryotic population dynamics and viral predation in marine succession experiment using metagenomics: the confinement effect.</title>
        <authorList>
            <person name="Haro-Moreno J.M."/>
            <person name="Rodriguez-Valera F."/>
            <person name="Lopez-Perez M."/>
        </authorList>
    </citation>
    <scope>NUCLEOTIDE SEQUENCE [LARGE SCALE GENOMIC DNA]</scope>
    <source>
        <strain evidence="2">MED-G164</strain>
    </source>
</reference>
<accession>A0A520N4R7</accession>
<evidence type="ECO:0000259" key="1">
    <source>
        <dbReference type="SMART" id="SM01264"/>
    </source>
</evidence>
<sequence>MFNLEDQKFIKLLDLNAQIYTESEFNCKHIHLDSKSDEKVFMVAFRTIPEDSTGVAHILEHTALCGSSKYPVRDPFFMMIRRSLNTFMNAFTSSDWTAYPFATLNDKDFNNLLSVYLDSSFFPNLDELDFLQEGHRLEFNKEDSDELEIKGVVYNEMKGAMSSVSSQLWHGLSRHLYPSSTYKHNSGGDPEDIIDLTHDYLVDFHKKHYHPSNATFFTFGNIDPSEIQEFIKKNVLEKFEPSNQSIQVKNEERITSPKTISEFYNPMPNDEENHHVVLSWLLGESHDPVELLESYLMSNILLDNSASPLRKVLENTDLGKSLSPLTGLETDHKELVFAAGLEGVESGKQKEVEDLILNCLKDIVKKGISKDIVESSLHQLEIRQREISGSGMPYGLQIMLGCLPACIHYDDPLKVLDLDSSFSVLKDRLKSENYVECLIRDKIINNNHRVNFSLIPDPEFNNKSEQKIQDKINEKSKELSADDKKRINDLASKLKERQESVDDPEILPKVTKKDIPASRNYAKPALIKGNNNFYYQTGTNGITYHSIVFPCNALSEEEFKIASLFSNTLTDIGIGDKNYEEVQKLQSAVTGGMSANFVLLPDQSRENPTLGLKISSKSLERNENKMQDLMIETIKDANFNDAGRIKDMLNFISSDNERSLIQNGHILAMSNAGAQINNIAATNDIAAGINFITNTKFLSKTITDQDNLEKYIASFASIQNKIIDNPLYTFTASSLDLNDSSVNLKFENEDNDYETQNYFDIQNNSIGWITGAQVCYCAEAFPTVDYFHPDAPALTVLGAVLRNGYLHSAIREKGGAYGSGAIQDSTNMIFKFFSYRDPRCSETFDDFKKSREWSLKNITQDHLDEGVLGIISSIDKPLSPYGESMSDFSATLDKKDKEKRLQFRAMVKECSVDDLVNVSRKYLFNKPARSLIAGENSLDEIKDLGFKVKNI</sequence>
<dbReference type="PANTHER" id="PTHR43016:SF13">
    <property type="entry name" value="PRESEQUENCE PROTEASE, MITOCHONDRIAL"/>
    <property type="match status" value="1"/>
</dbReference>
<gene>
    <name evidence="2" type="ORF">EVA97_02670</name>
</gene>
<dbReference type="FunFam" id="3.30.830.10:FF:000011">
    <property type="entry name" value="Presequence protease, mitochondrial"/>
    <property type="match status" value="1"/>
</dbReference>
<dbReference type="Pfam" id="PF08367">
    <property type="entry name" value="M16C_assoc"/>
    <property type="match status" value="1"/>
</dbReference>
<dbReference type="Gene3D" id="3.30.830.10">
    <property type="entry name" value="Metalloenzyme, LuxS/M16 peptidase-like"/>
    <property type="match status" value="4"/>
</dbReference>
<dbReference type="EMBL" id="SHBJ01000013">
    <property type="protein sequence ID" value="RZO28492.1"/>
    <property type="molecule type" value="Genomic_DNA"/>
</dbReference>
<dbReference type="PANTHER" id="PTHR43016">
    <property type="entry name" value="PRESEQUENCE PROTEASE"/>
    <property type="match status" value="1"/>
</dbReference>
<dbReference type="Proteomes" id="UP000315283">
    <property type="component" value="Unassembled WGS sequence"/>
</dbReference>
<dbReference type="Pfam" id="PF00675">
    <property type="entry name" value="Peptidase_M16"/>
    <property type="match status" value="1"/>
</dbReference>
<dbReference type="Pfam" id="PF22516">
    <property type="entry name" value="PreP_C"/>
    <property type="match status" value="1"/>
</dbReference>
<dbReference type="InterPro" id="IPR055130">
    <property type="entry name" value="PreP_C"/>
</dbReference>
<proteinExistence type="predicted"/>
<dbReference type="GO" id="GO:0006508">
    <property type="term" value="P:proteolysis"/>
    <property type="evidence" value="ECO:0007669"/>
    <property type="project" value="InterPro"/>
</dbReference>
<feature type="domain" description="Peptidase M16C associated" evidence="1">
    <location>
        <begin position="454"/>
        <end position="698"/>
    </location>
</feature>
<dbReference type="InterPro" id="IPR013578">
    <property type="entry name" value="Peptidase_M16C_assoc"/>
</dbReference>
<dbReference type="Pfam" id="PF05193">
    <property type="entry name" value="Peptidase_M16_C"/>
    <property type="match status" value="1"/>
</dbReference>
<comment type="caution">
    <text evidence="2">The sequence shown here is derived from an EMBL/GenBank/DDBJ whole genome shotgun (WGS) entry which is preliminary data.</text>
</comment>
<name>A0A520N4R7_9GAMM</name>
<dbReference type="SMART" id="SM01264">
    <property type="entry name" value="M16C_associated"/>
    <property type="match status" value="1"/>
</dbReference>
<dbReference type="GO" id="GO:0046872">
    <property type="term" value="F:metal ion binding"/>
    <property type="evidence" value="ECO:0007669"/>
    <property type="project" value="InterPro"/>
</dbReference>
<dbReference type="SUPFAM" id="SSF63411">
    <property type="entry name" value="LuxS/MPP-like metallohydrolase"/>
    <property type="match status" value="4"/>
</dbReference>
<dbReference type="InterPro" id="IPR007863">
    <property type="entry name" value="Peptidase_M16_C"/>
</dbReference>
<dbReference type="AlphaFoldDB" id="A0A520N4R7"/>